<sequence>MGIIITLSYTVFNLIEKQMTLFQNENTGILQYNLFNTTIKNDIYNANNFTQDNNQLLLEYYDGSSINYQVSKHFILRHHDIKTDTFKLRVLSHKFLQNGISKPLDKILQVSIEVLGDSINTNYYLKKNTANTINSVYFNDTTITVKKNKY</sequence>
<protein>
    <recommendedName>
        <fullName evidence="3">Competence protein ComGF</fullName>
    </recommendedName>
</protein>
<accession>A0ABU7XLY7</accession>
<gene>
    <name evidence="1" type="ORF">N1F79_01165</name>
</gene>
<comment type="caution">
    <text evidence="1">The sequence shown here is derived from an EMBL/GenBank/DDBJ whole genome shotgun (WGS) entry which is preliminary data.</text>
</comment>
<evidence type="ECO:0008006" key="3">
    <source>
        <dbReference type="Google" id="ProtNLM"/>
    </source>
</evidence>
<evidence type="ECO:0000313" key="2">
    <source>
        <dbReference type="Proteomes" id="UP001337305"/>
    </source>
</evidence>
<dbReference type="RefSeq" id="WP_303308730.1">
    <property type="nucleotide sequence ID" value="NZ_JAODOP010000001.1"/>
</dbReference>
<organism evidence="1 2">
    <name type="scientific">Flavivirga spongiicola</name>
    <dbReference type="NCBI Taxonomy" id="421621"/>
    <lineage>
        <taxon>Bacteria</taxon>
        <taxon>Pseudomonadati</taxon>
        <taxon>Bacteroidota</taxon>
        <taxon>Flavobacteriia</taxon>
        <taxon>Flavobacteriales</taxon>
        <taxon>Flavobacteriaceae</taxon>
        <taxon>Flavivirga</taxon>
    </lineage>
</organism>
<reference evidence="1 2" key="1">
    <citation type="submission" date="2022-09" db="EMBL/GenBank/DDBJ databases">
        <title>Genome sequencing of Flavivirga sp. MEBiC05379.</title>
        <authorList>
            <person name="Oh H.-M."/>
            <person name="Kwon K.K."/>
            <person name="Park M.J."/>
            <person name="Yang S.-H."/>
        </authorList>
    </citation>
    <scope>NUCLEOTIDE SEQUENCE [LARGE SCALE GENOMIC DNA]</scope>
    <source>
        <strain evidence="1 2">MEBiC05379</strain>
    </source>
</reference>
<dbReference type="EMBL" id="JAODOP010000001">
    <property type="protein sequence ID" value="MEF3831726.1"/>
    <property type="molecule type" value="Genomic_DNA"/>
</dbReference>
<proteinExistence type="predicted"/>
<name>A0ABU7XLY7_9FLAO</name>
<keyword evidence="2" id="KW-1185">Reference proteome</keyword>
<dbReference type="Proteomes" id="UP001337305">
    <property type="component" value="Unassembled WGS sequence"/>
</dbReference>
<evidence type="ECO:0000313" key="1">
    <source>
        <dbReference type="EMBL" id="MEF3831726.1"/>
    </source>
</evidence>